<dbReference type="PANTHER" id="PTHR43775">
    <property type="entry name" value="FATTY ACID SYNTHASE"/>
    <property type="match status" value="1"/>
</dbReference>
<dbReference type="InterPro" id="IPR009081">
    <property type="entry name" value="PP-bd_ACP"/>
</dbReference>
<dbReference type="Pfam" id="PF22953">
    <property type="entry name" value="SpnB_Rossmann"/>
    <property type="match status" value="1"/>
</dbReference>
<evidence type="ECO:0000259" key="9">
    <source>
        <dbReference type="PROSITE" id="PS52019"/>
    </source>
</evidence>
<feature type="domain" description="PKS/mFAS DH" evidence="9">
    <location>
        <begin position="1764"/>
        <end position="2031"/>
    </location>
</feature>
<keyword evidence="1" id="KW-0596">Phosphopantetheine</keyword>
<protein>
    <submittedName>
        <fullName evidence="10">SDR family NAD(P)-dependent oxidoreductase</fullName>
    </submittedName>
</protein>
<feature type="domain" description="Ketosynthase family 3 (KS3)" evidence="8">
    <location>
        <begin position="4"/>
        <end position="414"/>
    </location>
</feature>
<keyword evidence="3" id="KW-0808">Transferase</keyword>
<dbReference type="Proteomes" id="UP000632138">
    <property type="component" value="Unassembled WGS sequence"/>
</dbReference>
<dbReference type="InterPro" id="IPR014031">
    <property type="entry name" value="Ketoacyl_synth_C"/>
</dbReference>
<dbReference type="CDD" id="cd00833">
    <property type="entry name" value="PKS"/>
    <property type="match status" value="4"/>
</dbReference>
<feature type="region of interest" description="N-terminal hotdog fold" evidence="5">
    <location>
        <begin position="1764"/>
        <end position="1881"/>
    </location>
</feature>
<dbReference type="InterPro" id="IPR036736">
    <property type="entry name" value="ACP-like_sf"/>
</dbReference>
<feature type="active site" description="Proton acceptor; for dehydratase activity" evidence="5">
    <location>
        <position position="1795"/>
    </location>
</feature>
<dbReference type="InterPro" id="IPR042104">
    <property type="entry name" value="PKS_dehydratase_sf"/>
</dbReference>
<dbReference type="Pfam" id="PF00109">
    <property type="entry name" value="ketoacyl-synt"/>
    <property type="match status" value="4"/>
</dbReference>
<evidence type="ECO:0000256" key="3">
    <source>
        <dbReference type="ARBA" id="ARBA00022679"/>
    </source>
</evidence>
<dbReference type="Gene3D" id="3.10.129.110">
    <property type="entry name" value="Polyketide synthase dehydratase"/>
    <property type="match status" value="1"/>
</dbReference>
<feature type="compositionally biased region" description="Basic residues" evidence="6">
    <location>
        <begin position="5312"/>
        <end position="5323"/>
    </location>
</feature>
<dbReference type="Pfam" id="PF16197">
    <property type="entry name" value="KAsynt_C_assoc"/>
    <property type="match status" value="4"/>
</dbReference>
<dbReference type="Gene3D" id="3.40.366.10">
    <property type="entry name" value="Malonyl-Coenzyme A Acyl Carrier Protein, domain 2"/>
    <property type="match status" value="4"/>
</dbReference>
<dbReference type="Gene3D" id="1.10.1200.10">
    <property type="entry name" value="ACP-like"/>
    <property type="match status" value="3"/>
</dbReference>
<dbReference type="PROSITE" id="PS00012">
    <property type="entry name" value="PHOSPHOPANTETHEINE"/>
    <property type="match status" value="3"/>
</dbReference>
<dbReference type="Pfam" id="PF02801">
    <property type="entry name" value="Ketoacyl-synt_C"/>
    <property type="match status" value="4"/>
</dbReference>
<feature type="domain" description="Ketosynthase family 3 (KS3)" evidence="8">
    <location>
        <begin position="964"/>
        <end position="1367"/>
    </location>
</feature>
<dbReference type="InterPro" id="IPR057326">
    <property type="entry name" value="KR_dom"/>
</dbReference>
<dbReference type="SMART" id="SM00825">
    <property type="entry name" value="PKS_KS"/>
    <property type="match status" value="4"/>
</dbReference>
<dbReference type="PROSITE" id="PS00606">
    <property type="entry name" value="KS3_1"/>
    <property type="match status" value="3"/>
</dbReference>
<feature type="active site" description="Proton donor; for dehydratase activity" evidence="5">
    <location>
        <position position="1953"/>
    </location>
</feature>
<dbReference type="SUPFAM" id="SSF51735">
    <property type="entry name" value="NAD(P)-binding Rossmann-fold domains"/>
    <property type="match status" value="6"/>
</dbReference>
<dbReference type="InterPro" id="IPR049551">
    <property type="entry name" value="PKS_DH_C"/>
</dbReference>
<dbReference type="InterPro" id="IPR032821">
    <property type="entry name" value="PKS_assoc"/>
</dbReference>
<gene>
    <name evidence="10" type="ORF">JIG36_28680</name>
</gene>
<dbReference type="InterPro" id="IPR036291">
    <property type="entry name" value="NAD(P)-bd_dom_sf"/>
</dbReference>
<feature type="compositionally biased region" description="Polar residues" evidence="6">
    <location>
        <begin position="1868"/>
        <end position="1878"/>
    </location>
</feature>
<evidence type="ECO:0000259" key="7">
    <source>
        <dbReference type="PROSITE" id="PS50075"/>
    </source>
</evidence>
<dbReference type="InterPro" id="IPR020841">
    <property type="entry name" value="PKS_Beta-ketoAc_synthase_dom"/>
</dbReference>
<dbReference type="InterPro" id="IPR014030">
    <property type="entry name" value="Ketoacyl_synth_N"/>
</dbReference>
<dbReference type="InterPro" id="IPR049552">
    <property type="entry name" value="PKS_DH_N"/>
</dbReference>
<name>A0ABS2AI93_9ACTN</name>
<evidence type="ECO:0000256" key="2">
    <source>
        <dbReference type="ARBA" id="ARBA00022553"/>
    </source>
</evidence>
<dbReference type="InterPro" id="IPR049900">
    <property type="entry name" value="PKS_mFAS_DH"/>
</dbReference>
<accession>A0ABS2AI93</accession>
<dbReference type="PROSITE" id="PS52004">
    <property type="entry name" value="KS3_2"/>
    <property type="match status" value="4"/>
</dbReference>
<feature type="domain" description="Carrier" evidence="7">
    <location>
        <begin position="2427"/>
        <end position="2502"/>
    </location>
</feature>
<evidence type="ECO:0000313" key="10">
    <source>
        <dbReference type="EMBL" id="MBM2619537.1"/>
    </source>
</evidence>
<evidence type="ECO:0000313" key="11">
    <source>
        <dbReference type="Proteomes" id="UP000632138"/>
    </source>
</evidence>
<feature type="region of interest" description="Disordered" evidence="6">
    <location>
        <begin position="5201"/>
        <end position="5343"/>
    </location>
</feature>
<dbReference type="InterPro" id="IPR016036">
    <property type="entry name" value="Malonyl_transacylase_ACP-bd"/>
</dbReference>
<dbReference type="InterPro" id="IPR016035">
    <property type="entry name" value="Acyl_Trfase/lysoPLipase"/>
</dbReference>
<dbReference type="Pfam" id="PF21089">
    <property type="entry name" value="PKS_DH_N"/>
    <property type="match status" value="1"/>
</dbReference>
<dbReference type="InterPro" id="IPR001227">
    <property type="entry name" value="Ac_transferase_dom_sf"/>
</dbReference>
<feature type="compositionally biased region" description="Basic residues" evidence="6">
    <location>
        <begin position="5277"/>
        <end position="5299"/>
    </location>
</feature>
<dbReference type="InterPro" id="IPR050091">
    <property type="entry name" value="PKS_NRPS_Biosynth_Enz"/>
</dbReference>
<feature type="region of interest" description="Disordered" evidence="6">
    <location>
        <begin position="1854"/>
        <end position="1890"/>
    </location>
</feature>
<dbReference type="SUPFAM" id="SSF52151">
    <property type="entry name" value="FabD/lysophospholipase-like"/>
    <property type="match status" value="4"/>
</dbReference>
<sequence length="5343" mass="557260">MDPVTDIAVIGISCRLPRARNPEALWGLLRDGRSVLGPVPADRWPDRDRGVGVGGFLEDVGHFDPAFFGITPREAAVMDPQQRLALELGWEALEDAGVPPGQLAGTSAGVFLGAASNDYALLADRQGRSGITAHSFLGQQRTMIANRLSYALRLRGPSLTVDTGQSSSLVAVHLACDSLRRGESSVAIAGGVSLTLTVETALAVAHTGALSPDGASRAFDAAANGFVRGEGGALVVLKPLGAARADGDIIVAVIRGSAVNNDGGGAGLTVPEARAQEEVIRLACARAGADPSELRYVELHGTGTRRGDPIEAAALAAVTGGRPPGSPLLVGSVKTNVGHLEAAAGVTGLIKVALALRHGELPPSLNFTAERPDTPLAEWNLRVLTERTAWERPFLAGVSSFGIGGTNCHVVVAPAPPPVTDAPAPPMTAAPWIVSARTPEALRDQARNLLSGLEDMPDATLTDVGHGLATTRTAFAERAAVVGTDRAGMAAGLTALAEGRTAPGVVRGRPAEGGLGLLFTGQGAQRPGMTAELYATFPVYAAALDEIAARFDALTGGTLLREIMAGDGLDRTEVTQPALFAVEVALYRLVRSWGLRPARLLGHSIGEIVAAHVAGVLSLDDACTLVEARGRLMGELPPGGAMTAVQATEEEVAELLDGEAGPVSIAAVNGPSAVVVSGARDAVARVAESLRRHGHRTRDLPVSHAFHSPLLEPMLERFAEVARSLTYSRPGIPVVGGHTGAPVREFTADYWVRQAREAVRFAAGVEDLHAAGVTHLLELGPDGVLAAMARECLAGREVTVVPLLRRARPDAESVAAALATLHVAGAEVDWAAYFAPFRPRPVRLPTYAFQRERYWLGEAAPAVRAAGPAAVPAPTADLAGLVRAEVAGALGSADPAAVDVHRTFRGLGLDSLMLVELASRLSTATGLALTTADLFDHPTPHRLITHLTAAPPAADEPPRPSEAGEPIAVVAMACRYPGGVASPDDLWRLVADGVDAIGDFPADRGWAGRGRGGFLYDAAEFDAELFGISPREAAAMDPQQRLLLELSWEVFERAGRPPESGAGVFFGVSPLGYGPALDEPAEGTEGHRLTGTTPSVASGRVAYALGLHGPALTVDTACSSSLVAVHLAVESLRRGECSAALAGGAAVMATPGMFVEFARQGGLAADGRCKPFAAAADGTSWSEGAGVLLLERLSDARRLGHPVLAVVRGSAVNQDGASNGLSAPSGAAQQRVIRAALDAAGLSPADVDAVEAHGTGTTLGDPIEAQAIISAYGERDRPLWLGSVKSNLGHTQAAAGVAGLIKMVEAMRHGLLPRTLHVDRPTPHVDWSAGSVRLLADAVPWKSGRPRRAGVSSFGISGTNAHLIVEGVTEEAVTAAEPSGPPDVPWIVSGAGPQAVAAMAGKLDALPSGTRRVDVAYTLATGRAALDYRTVVGQDVIRRAGDGRVVFVFPGQGSQWTGMGLELWDSSPVFAESMQACEEALRPHTGWSLREILAGPLDEVDVVQPALFAVMVSLAALWRSYGVEPAAVVGHSQGEIAAAYVAGALSLEDAARVVALRSRALRSIAGRGGMVAVPFADVDPGGLSIAAVNGPDSTVLAGDVEAVERFLTVEPRARRIAVDYASHSPQVEAVREEVLAALAGVEPREPTVPFLSTVAKGVPLDAAYWYRNLRETVRFADAVADAPGVLLEVSPHPVLGLELGTLRRDQGDIFGAVAEAWTYGATVDWAAVYAGRDARRVDLPTYPFQRSRYWLTPRRGEGPDRAAHPLLDTTIDLPDGGRVCSARLSTDDHPWLTDHAVLGTVLLPGTALLELVLHAAQGDHIAELALESPLRLSPGTPAHLRITVAADDNGRRAVTVHSRPSGDGPWTRNAQGSVSAGSGRTPPEPLTTWPPPGAVPLDLDDRYETLAAAGFGYGPAFRTLRAVWRRGDDLYAEVQLAADRPPGTYSPHPALLDGALHALGLGPFPADGGTWLPFAWSDVTRHSDAPATGLRVRITPAGSDTVTLTVFDAAGTPVLSAGSMRARPVTAAQLGVDPGALFEVRWTDTPEGATTVPEKGFAEIDPLAGDGPVATAHAAVREALRVAKEHLATDSGRLVVITRGAVAAADRDEVPGLAAAGVWGLIRSAQNENPDRFVLLDLEPGAAVPDAIPDGHNQLAIRAGAVLAPRLVPATPAPGATPVGLDPDGTVLITGATGTLARLVARHLVTTRGIRRFLLLSRTPATTLAAELTALGAEATVRTLDVADRKALRAALAGHQLTAVAHLAGVLDDGVIGSLTGERLDRVLRPKVDAAVHLHELTAGTDLRAFWLFSSVLGFTGGPGQAAYAAANTFLDALAQHRRAAGLPALSLAWGLWAERSGLTGQLSELDLRRLARNGLVPLTTEQGLSLFDRACTLDTALAVPARLEPATPARRPPSRLAGLPAAERREALRDLVRRAAATVLGHPADHPIDADRPFKALGFESLTVLELRNRLADATGLRLPATLVFDHPTTAVLADHLNDLYADKRPSAPAVPAPAPAGHEPIAVVAMGCRYPGGVRSPEDLWRLVSARGDAISSFPADRGWARDGVGGFLYDVADFDAELFGISPREATAMDPQQRLMLELTWETFERAGLDPRSVRGEPVGVFTGAMYHDYAGRFTTAPEGYEGHLLTGNTGSVMSGRVAYTFGLHGPALTVDTACSSSLVAVHLAVESLRRGECSMALAGGVTVMATPTTFAEFARQGGLAADGRCKPFAAAADGTGWSEGAGVLLLERLSDARRHGHPVLAVVRGTAVNQDGTSNGLSAPSGLAQQRVIRAALADAGLRPTDVDVVEAHGTGTTLGDPIEAQALIATYGADRERPLWLGSVKSNIGHTQAASGVAGLIKMVEAMRHEELPPTLHVDRPTPHVDWPAGAVTLLTEAASWPSGEHPRRAGVSAFGISGTNAHVIVEDVEPRPAGTPARPATPVPWPLSGHRPEALLGQAARLRSFLASAPPARPADIGAALAARTGFDHRAVAGGEEALAALAAGREHPDLVRGTATTPARPVFVFPGQGSQWTGMGLELWDSSPVFAESMQACEEALRPFTGWSLREVLAGPLDEVDVVQPALFAVMVSLAALWRSYGVEPSAVIGHSQGEIAAAYVAGALTLEDAARVVALRSKALRSIAGRGGMVAVPFADVDPGELSIAALNGPDSTVLSGETVAVERFLAAEPRARRIAVDYASHSPQVEAVREEVLAALAGVEPREPTVPFLSTVAKGVPLDAAYWYRNLRETVRFADAVADAPGVLLEVSPHPVLGLGLGTLRRDQGDLTRALAEAWTHGLPVDWTAVHGPHAPAPVDLPTYAFQRRRYWLDAPAPPPAGGPASYRIAWHPATLPEGALHGTWLLVTPDGTDHPDLAAALTRHGADVRQVSAGDLSGVGPVAGVLSLLGYDDTPHPDHPEVPAGLTATLALTQALGDAGITAPLWLATRGAVSAGAGDPPPAPRPALIWGLGRVIGLEHGDRWGGLVDLPETVDDVAAARLAAVLAGPDGEDQVAIRADGVFLRRLVPAPADPHPAGSWQPSGTVLITGGTGALGAHVARWAARNGAEHLVLLSRRGPDAPGADRLREELTGLGARVTVTAGDAGDRDQLEAVITEHPPTAVVHTAAALDDAVVQRLRPDQLATALHAKATAAANLDELTRHLDLRAFVLFSSIAGTLGVPGQGGYAPANAFLDALAERRRAAGRPATSIAWGAWAGAGMAAAAAVEDLLRRHGLPPTPPEVALAGMHRAVDSGAATLAVMDVDWDRLHLAFTASRARPLLHAVPEVRAIRAAESRRAVHEPHQLSAGPPAERQRALLALVREQVAVTLGHTDPGSVRADRAFKDLGLDSLTGVEIRNRLAAATGLRLPATVVFDEPTPAALARRLGAELFGGEASPAAPAVAAADGDPIVLVATSCRFPGGINTPEDLWRTVRDGVDTVGPFPADRGWSDDHQNPSYARKGAFLHDAAGFDAAFFGISPREALVMDPQQRLLLEIAWEAVERAGIDPSSLRGSRTGVFAGTNGQDYPALLAGAPDATDSGEGYLVTGSAASVFSGRIAYALGLEGPALTVDTACSSALVALHLAAQALRRGECDLALAGAVTVMSTPVLFAEFSRQRGLAADGRCKPFAAAADGTGWGEGAGMVVLERLSDARRHGHPVLAVLRGSAVNQDGASNGLTAPNGPAQQRVIRLALADAGWRPGAVDAVEAHGTGTRLGDPIEAQALLATYGQDRERPLWLGSVKSNLAHTQAAAGAAGLIKMVEALRHGVLPATLHVDAPTPQVDWSAGAVRLLTEPVPWQPVDGEPRRFGISAFGISGTNAHAVFEAPPTVAPDPAGTDSGALPFLLAGHSAEALRAQARRLAVALREDTGARDLDVAFSLATGRAALDHRAVVVAEGRDDLLRGLDALAAGRPAAHVGTGVPGSTGDGLAYLFTGQGSQRAGMGAGLRAAFPAYARALDAVADRLDRHLDRPLRDILDDPAALERTDYAQAALFAVEVAQFRLLESWGIRPVRLAGHSIGEIAAAHVAGVLDLGDAATLVTARGRLMQAVPRPGTMAAIEATAGELQPMLDGHETTVALAAVNAPRACVISGDPDQVDRIAAHFRDRGRRTRTLRTGHAFHAPHLDGMLAEFRTVVETLTLAPPRIPIVSTVTGEPLTDADARDPGYWTRQVREPVRFLDAMLRLAADGTTTYLEIGPDGVLSGLAEQCAGVPAVPVLRGPRPEVAAAMAAVGHLHAHGTAVDWAAVFAGTGARRIPVPTYAFQHRRFWPVGDGGTTDAVSQWRYRIDWQARPEPVPARPDGTWLVLLPSGVDPLVEALVGSGVRVLAGTDLPDPARLATAGPIGGVLSLLPPDRTLTLMHALAATTVRAPLWLVTRRAVSTTAPDPSAAAVWGLGRVFALEHPGRWGGLIDLPDHLDPASIRRLLAVLGGGAGDEDQIVIRADGIRARRLRRRGPGGTSGSPWQPRGTVLITGGTGALGGHVARWLARAGAPHLLLAGRRGEETPGVAELRAELNALGTRVTVAACDVADREAVRRMLAGIPADQPLSAVVHTAGIVREAPLAETGVADLHEVAAAKVGGAEHLADLLGDTPLDAFVLFSSVSGVWGGGGQAAYAAANAALDAVAERRRARGLTATSIAWGPWAGGGMAGKDATERLRRLGLAAMEPGRALAVLRQAVADGETTLAVADVDWDRFATTFAAARPPSDRPDGRTGHPPRRQPDRCGARPRRRRPRPRHPRRDRGRPGLPRPRLRLTDRGGTAPAAAGRNRPAAADHRRLRPPHPGRVGHRPRRPPRRQRRDTGHGPPAGRGGTRRTDRHRRHGLPLPGRDHLPRRPVAAGDRR</sequence>
<evidence type="ECO:0000256" key="4">
    <source>
        <dbReference type="ARBA" id="ARBA00023315"/>
    </source>
</evidence>
<dbReference type="InterPro" id="IPR014043">
    <property type="entry name" value="Acyl_transferase_dom"/>
</dbReference>
<dbReference type="Gene3D" id="3.40.50.720">
    <property type="entry name" value="NAD(P)-binding Rossmann-like Domain"/>
    <property type="match status" value="3"/>
</dbReference>
<comment type="caution">
    <text evidence="10">The sequence shown here is derived from an EMBL/GenBank/DDBJ whole genome shotgun (WGS) entry which is preliminary data.</text>
</comment>
<dbReference type="Gene3D" id="3.40.47.10">
    <property type="match status" value="4"/>
</dbReference>
<dbReference type="InterPro" id="IPR013968">
    <property type="entry name" value="PKS_KR"/>
</dbReference>
<dbReference type="Pfam" id="PF00698">
    <property type="entry name" value="Acyl_transf_1"/>
    <property type="match status" value="4"/>
</dbReference>
<reference evidence="10 11" key="1">
    <citation type="submission" date="2021-01" db="EMBL/GenBank/DDBJ databases">
        <title>Actinoplanes sp. nov. LDG1-06 isolated from lichen.</title>
        <authorList>
            <person name="Saeng-In P."/>
            <person name="Phongsopitanun W."/>
            <person name="Kanchanasin P."/>
            <person name="Yuki M."/>
            <person name="Kudo T."/>
            <person name="Ohkuma M."/>
            <person name="Tanasupawat S."/>
        </authorList>
    </citation>
    <scope>NUCLEOTIDE SEQUENCE [LARGE SCALE GENOMIC DNA]</scope>
    <source>
        <strain evidence="10 11">LDG1-06</strain>
    </source>
</reference>
<dbReference type="PANTHER" id="PTHR43775:SF51">
    <property type="entry name" value="INACTIVE PHENOLPHTHIOCEROL SYNTHESIS POLYKETIDE SYNTHASE TYPE I PKS1-RELATED"/>
    <property type="match status" value="1"/>
</dbReference>
<feature type="compositionally biased region" description="Basic residues" evidence="6">
    <location>
        <begin position="5227"/>
        <end position="5243"/>
    </location>
</feature>
<dbReference type="InterPro" id="IPR020806">
    <property type="entry name" value="PKS_PP-bd"/>
</dbReference>
<feature type="region of interest" description="C-terminal hotdog fold" evidence="5">
    <location>
        <begin position="1894"/>
        <end position="2031"/>
    </location>
</feature>
<dbReference type="CDD" id="cd08956">
    <property type="entry name" value="KR_3_FAS_SDR_x"/>
    <property type="match status" value="1"/>
</dbReference>
<dbReference type="InterPro" id="IPR055123">
    <property type="entry name" value="SpnB-like_Rossmann"/>
</dbReference>
<dbReference type="InterPro" id="IPR016039">
    <property type="entry name" value="Thiolase-like"/>
</dbReference>
<feature type="domain" description="Carrier" evidence="7">
    <location>
        <begin position="3814"/>
        <end position="3889"/>
    </location>
</feature>
<evidence type="ECO:0000256" key="1">
    <source>
        <dbReference type="ARBA" id="ARBA00022450"/>
    </source>
</evidence>
<dbReference type="EMBL" id="JAENHP010000010">
    <property type="protein sequence ID" value="MBM2619537.1"/>
    <property type="molecule type" value="Genomic_DNA"/>
</dbReference>
<dbReference type="SMART" id="SM01294">
    <property type="entry name" value="PKS_PP_betabranch"/>
    <property type="match status" value="3"/>
</dbReference>
<dbReference type="SUPFAM" id="SSF55048">
    <property type="entry name" value="Probable ACP-binding domain of malonyl-CoA ACP transacylase"/>
    <property type="match status" value="4"/>
</dbReference>
<feature type="domain" description="Carrier" evidence="7">
    <location>
        <begin position="873"/>
        <end position="951"/>
    </location>
</feature>
<dbReference type="SMART" id="SM00826">
    <property type="entry name" value="PKS_DH"/>
    <property type="match status" value="1"/>
</dbReference>
<dbReference type="SUPFAM" id="SSF47336">
    <property type="entry name" value="ACP-like"/>
    <property type="match status" value="3"/>
</dbReference>
<feature type="domain" description="Ketosynthase family 3 (KS3)" evidence="8">
    <location>
        <begin position="3906"/>
        <end position="4326"/>
    </location>
</feature>
<feature type="domain" description="Ketosynthase family 3 (KS3)" evidence="8">
    <location>
        <begin position="2520"/>
        <end position="2929"/>
    </location>
</feature>
<dbReference type="Pfam" id="PF14765">
    <property type="entry name" value="PS-DH"/>
    <property type="match status" value="1"/>
</dbReference>
<dbReference type="CDD" id="cd08952">
    <property type="entry name" value="KR_1_SDR_x"/>
    <property type="match status" value="2"/>
</dbReference>
<organism evidence="10 11">
    <name type="scientific">Paractinoplanes ovalisporus</name>
    <dbReference type="NCBI Taxonomy" id="2810368"/>
    <lineage>
        <taxon>Bacteria</taxon>
        <taxon>Bacillati</taxon>
        <taxon>Actinomycetota</taxon>
        <taxon>Actinomycetes</taxon>
        <taxon>Micromonosporales</taxon>
        <taxon>Micromonosporaceae</taxon>
        <taxon>Paractinoplanes</taxon>
    </lineage>
</organism>
<proteinExistence type="predicted"/>
<feature type="compositionally biased region" description="Low complexity" evidence="6">
    <location>
        <begin position="5258"/>
        <end position="5272"/>
    </location>
</feature>
<dbReference type="InterPro" id="IPR006162">
    <property type="entry name" value="Ppantetheine_attach_site"/>
</dbReference>
<dbReference type="SMART" id="SM00827">
    <property type="entry name" value="PKS_AT"/>
    <property type="match status" value="4"/>
</dbReference>
<dbReference type="InterPro" id="IPR018201">
    <property type="entry name" value="Ketoacyl_synth_AS"/>
</dbReference>
<dbReference type="SMART" id="SM00823">
    <property type="entry name" value="PKS_PP"/>
    <property type="match status" value="3"/>
</dbReference>
<evidence type="ECO:0000256" key="6">
    <source>
        <dbReference type="SAM" id="MobiDB-lite"/>
    </source>
</evidence>
<keyword evidence="11" id="KW-1185">Reference proteome</keyword>
<evidence type="ECO:0000259" key="8">
    <source>
        <dbReference type="PROSITE" id="PS52004"/>
    </source>
</evidence>
<keyword evidence="2" id="KW-0597">Phosphoprotein</keyword>
<dbReference type="Gene3D" id="3.30.70.3290">
    <property type="match status" value="4"/>
</dbReference>
<dbReference type="SUPFAM" id="SSF53901">
    <property type="entry name" value="Thiolase-like"/>
    <property type="match status" value="4"/>
</dbReference>
<dbReference type="InterPro" id="IPR020807">
    <property type="entry name" value="PKS_DH"/>
</dbReference>
<dbReference type="Pfam" id="PF08659">
    <property type="entry name" value="KR"/>
    <property type="match status" value="3"/>
</dbReference>
<dbReference type="PROSITE" id="PS52019">
    <property type="entry name" value="PKS_MFAS_DH"/>
    <property type="match status" value="1"/>
</dbReference>
<dbReference type="PROSITE" id="PS50075">
    <property type="entry name" value="CARRIER"/>
    <property type="match status" value="3"/>
</dbReference>
<dbReference type="SMART" id="SM00822">
    <property type="entry name" value="PKS_KR"/>
    <property type="match status" value="3"/>
</dbReference>
<dbReference type="Pfam" id="PF00550">
    <property type="entry name" value="PP-binding"/>
    <property type="match status" value="3"/>
</dbReference>
<feature type="compositionally biased region" description="Basic and acidic residues" evidence="6">
    <location>
        <begin position="5206"/>
        <end position="5226"/>
    </location>
</feature>
<evidence type="ECO:0000256" key="5">
    <source>
        <dbReference type="PROSITE-ProRule" id="PRU01363"/>
    </source>
</evidence>
<keyword evidence="4" id="KW-0012">Acyltransferase</keyword>